<dbReference type="EMBL" id="CAJPWZ010002964">
    <property type="protein sequence ID" value="CAG2249153.1"/>
    <property type="molecule type" value="Genomic_DNA"/>
</dbReference>
<dbReference type="Proteomes" id="UP000683360">
    <property type="component" value="Unassembled WGS sequence"/>
</dbReference>
<organism evidence="2 3">
    <name type="scientific">Mytilus edulis</name>
    <name type="common">Blue mussel</name>
    <dbReference type="NCBI Taxonomy" id="6550"/>
    <lineage>
        <taxon>Eukaryota</taxon>
        <taxon>Metazoa</taxon>
        <taxon>Spiralia</taxon>
        <taxon>Lophotrochozoa</taxon>
        <taxon>Mollusca</taxon>
        <taxon>Bivalvia</taxon>
        <taxon>Autobranchia</taxon>
        <taxon>Pteriomorphia</taxon>
        <taxon>Mytilida</taxon>
        <taxon>Mytiloidea</taxon>
        <taxon>Mytilidae</taxon>
        <taxon>Mytilinae</taxon>
        <taxon>Mytilus</taxon>
    </lineage>
</organism>
<dbReference type="AlphaFoldDB" id="A0A8S3V5Q9"/>
<keyword evidence="3" id="KW-1185">Reference proteome</keyword>
<dbReference type="OrthoDB" id="6194343at2759"/>
<evidence type="ECO:0000313" key="2">
    <source>
        <dbReference type="EMBL" id="CAG2249153.1"/>
    </source>
</evidence>
<feature type="region of interest" description="Disordered" evidence="1">
    <location>
        <begin position="646"/>
        <end position="670"/>
    </location>
</feature>
<feature type="compositionally biased region" description="Low complexity" evidence="1">
    <location>
        <begin position="659"/>
        <end position="670"/>
    </location>
</feature>
<evidence type="ECO:0000313" key="3">
    <source>
        <dbReference type="Proteomes" id="UP000683360"/>
    </source>
</evidence>
<evidence type="ECO:0000256" key="1">
    <source>
        <dbReference type="SAM" id="MobiDB-lite"/>
    </source>
</evidence>
<sequence>MTTFPVIEHPSSRKPQEDQEEKSEMASFALMLLDTDGSTSILSTSKLYPSHKITRAAKVNIVVGKQRLLGEIIDLSVSVDKLKTVQKEWIKTHRAIAIQKEEKRRKRLKLQINGDFINVWPDEDIQAAKRPRLTTRPFSFNAAGKQKIGQLRKTVTGARPATSTTSVTNQTSFPRKFQGASGRILTIHYEGSGDYTDEVGQAKRKPFFTDHLKDDEREIVRQQVEAFSRNKSTFSTQTQPVIILEDNSLDHNDPSIDTFMRTFSLNKDMASVSTQTRTVKIAATDADLKDYTRKTASLTSQNLSKTKGDALSEEMGNNATHATSPMVVETNATRATSHMVVETNATRATSPMVVETNATHATSPMVVETNVTHATSPMVVETNATHAISPMVVETNATHATSPILVDTPLEQTEKIDAIAKVGIYTAREKEETDGIQEEYNVEQEEKNYATQTEKNNVAQEEPLVDETKCTSANVFKSKDTILGPQLTTFLVDSINSILKYVKSHDEMLRQLRQDIDGKNEVSSFNEGASQDTFQELILKDNQTFKDIILDDSDLSELTPSIQSISDNDTVLSESSDLDKFLSDIKDSLTSSAKSIRKKKVLPSLPATRQWKPPQDELADVLSAVDVVLSSKDNVSTTDNSQFLSSYDVESVNRPMTPSSSSGSQQSTTSTGQLVIPSACYLAQPLTIAPVTSTSQQHVVESSCNFHQPLDTFFIQQTTSPEPCSTVQSTPAQTFTSHIVDHQHPRSTLHTNPQPTVRLPTMQHAMPTTSPPTSSSGILQGLEHQNNHQPIRNSFNHTSPLMTTQFIANHSQNNFLAANRMSAGPIVEIEKPDDIINLARITECRISTDLRWRALGSTRTDTNFAWYLAKELFPPEDMIGKNFRGTRGKLGLSPRRRRAIEHAVIDVYGQTQLPNAVAGINTGIRNMKRQKQS</sequence>
<reference evidence="2" key="1">
    <citation type="submission" date="2021-03" db="EMBL/GenBank/DDBJ databases">
        <authorList>
            <person name="Bekaert M."/>
        </authorList>
    </citation>
    <scope>NUCLEOTIDE SEQUENCE</scope>
</reference>
<proteinExistence type="predicted"/>
<evidence type="ECO:0008006" key="4">
    <source>
        <dbReference type="Google" id="ProtNLM"/>
    </source>
</evidence>
<name>A0A8S3V5Q9_MYTED</name>
<protein>
    <recommendedName>
        <fullName evidence="4">BEN domain-containing protein</fullName>
    </recommendedName>
</protein>
<gene>
    <name evidence="2" type="ORF">MEDL_60946</name>
</gene>
<comment type="caution">
    <text evidence="2">The sequence shown here is derived from an EMBL/GenBank/DDBJ whole genome shotgun (WGS) entry which is preliminary data.</text>
</comment>
<accession>A0A8S3V5Q9</accession>
<feature type="region of interest" description="Disordered" evidence="1">
    <location>
        <begin position="1"/>
        <end position="21"/>
    </location>
</feature>